<accession>A0A5K8A8T5</accession>
<evidence type="ECO:0000256" key="2">
    <source>
        <dbReference type="ARBA" id="ARBA00022679"/>
    </source>
</evidence>
<dbReference type="InterPro" id="IPR020841">
    <property type="entry name" value="PKS_Beta-ketoAc_synthase_dom"/>
</dbReference>
<evidence type="ECO:0000313" key="6">
    <source>
        <dbReference type="Proteomes" id="UP000422108"/>
    </source>
</evidence>
<dbReference type="PANTHER" id="PTHR11712:SF320">
    <property type="entry name" value="BETA-KETOACYL SYNTHASE"/>
    <property type="match status" value="1"/>
</dbReference>
<keyword evidence="2 3" id="KW-0808">Transferase</keyword>
<dbReference type="GO" id="GO:0006633">
    <property type="term" value="P:fatty acid biosynthetic process"/>
    <property type="evidence" value="ECO:0007669"/>
    <property type="project" value="InterPro"/>
</dbReference>
<dbReference type="PROSITE" id="PS00606">
    <property type="entry name" value="KS3_1"/>
    <property type="match status" value="1"/>
</dbReference>
<sequence length="721" mass="73743">MTDSPVFIVSMGMISKLGSDSAESALALRHNHGRFTPLTLFDAGPDGPLPVAELTDLPVVSDPPRTHQLARLAADQAMAACIKPPEAIILGTTTGGMPATEIALEKGIDDPGAFRHHGVGTVAEDLARRYGCSGPLITLSTACASGATAIAVAAAMIRHKMVRRVLAGGADALCRLTYFGFKSLQVIDPAGARPLDRDRRGMSLGEGAAMLLLSDRPRSKDDLQLLGAGLSCDAHHPSTPHPEGAGALAAMQAALADAGLRPEQIDAINLHGTGTPDNDRAEALAVNALFDGSPPPLSSTKGFTGHTLGAAGALEAGIACLSIQNGVVPANAGTRTVDPALSLAPVASATSLSVGTVLSNSFGFGGNNAALVVGKPRVDRSGPGGSPARPLIVTGYACLSGSGRTAETLAALSARDTCRGCLSEPVICRDLNPRSVRRLKRLSKIALALAEELRQDVAESDRPQVISMGTGWGALSETSDFISRLQASGYQFPSPMDFIGSVHNAPAGQIAMLMAAKGANLTTSGGDYSFEQALMSADLVTRGSIAPALVMGADEAHATLSPLFDPSAAGQTSLSDGGGAILLRRGDTTDGVRIALAGYRSHRQPDAIEATIAGLGGANALNDRFGAILAGMPVAHRALAMEQLDRFVMQSGFSGPIIDFRPLTGEFATATAIAAVAGIHWVNTGTCAAGETGGHPMNLDGKGVLLLGLGRFITATLICAP</sequence>
<dbReference type="CDD" id="cd00834">
    <property type="entry name" value="KAS_I_II"/>
    <property type="match status" value="1"/>
</dbReference>
<evidence type="ECO:0000313" key="5">
    <source>
        <dbReference type="EMBL" id="BBO88848.1"/>
    </source>
</evidence>
<name>A0A5K8A8T5_9BACT</name>
<dbReference type="InterPro" id="IPR018201">
    <property type="entry name" value="Ketoacyl_synth_AS"/>
</dbReference>
<reference evidence="5 6" key="1">
    <citation type="submission" date="2019-11" db="EMBL/GenBank/DDBJ databases">
        <title>Comparative genomics of hydrocarbon-degrading Desulfosarcina strains.</title>
        <authorList>
            <person name="Watanabe M."/>
            <person name="Kojima H."/>
            <person name="Fukui M."/>
        </authorList>
    </citation>
    <scope>NUCLEOTIDE SEQUENCE [LARGE SCALE GENOMIC DNA]</scope>
    <source>
        <strain evidence="6">oXyS1</strain>
    </source>
</reference>
<dbReference type="GO" id="GO:0004315">
    <property type="term" value="F:3-oxoacyl-[acyl-carrier-protein] synthase activity"/>
    <property type="evidence" value="ECO:0007669"/>
    <property type="project" value="InterPro"/>
</dbReference>
<dbReference type="EMBL" id="AP021879">
    <property type="protein sequence ID" value="BBO88848.1"/>
    <property type="molecule type" value="Genomic_DNA"/>
</dbReference>
<organism evidence="5 6">
    <name type="scientific">Desulfosarcina ovata subsp. ovata</name>
    <dbReference type="NCBI Taxonomy" id="2752305"/>
    <lineage>
        <taxon>Bacteria</taxon>
        <taxon>Pseudomonadati</taxon>
        <taxon>Thermodesulfobacteriota</taxon>
        <taxon>Desulfobacteria</taxon>
        <taxon>Desulfobacterales</taxon>
        <taxon>Desulfosarcinaceae</taxon>
        <taxon>Desulfosarcina</taxon>
    </lineage>
</organism>
<dbReference type="InterPro" id="IPR016039">
    <property type="entry name" value="Thiolase-like"/>
</dbReference>
<dbReference type="InterPro" id="IPR014030">
    <property type="entry name" value="Ketoacyl_synth_N"/>
</dbReference>
<dbReference type="PROSITE" id="PS52004">
    <property type="entry name" value="KS3_2"/>
    <property type="match status" value="1"/>
</dbReference>
<comment type="similarity">
    <text evidence="1 3">Belongs to the thiolase-like superfamily. Beta-ketoacyl-ACP synthases family.</text>
</comment>
<dbReference type="Gene3D" id="3.40.47.10">
    <property type="match status" value="2"/>
</dbReference>
<dbReference type="Pfam" id="PF13723">
    <property type="entry name" value="Ketoacyl-synt_2"/>
    <property type="match status" value="1"/>
</dbReference>
<evidence type="ECO:0000256" key="3">
    <source>
        <dbReference type="RuleBase" id="RU003694"/>
    </source>
</evidence>
<dbReference type="SMART" id="SM00825">
    <property type="entry name" value="PKS_KS"/>
    <property type="match status" value="1"/>
</dbReference>
<dbReference type="Proteomes" id="UP000422108">
    <property type="component" value="Chromosome"/>
</dbReference>
<dbReference type="InterPro" id="IPR014031">
    <property type="entry name" value="Ketoacyl_synth_C"/>
</dbReference>
<keyword evidence="6" id="KW-1185">Reference proteome</keyword>
<protein>
    <recommendedName>
        <fullName evidence="4">Ketosynthase family 3 (KS3) domain-containing protein</fullName>
    </recommendedName>
</protein>
<evidence type="ECO:0000259" key="4">
    <source>
        <dbReference type="PROSITE" id="PS52004"/>
    </source>
</evidence>
<proteinExistence type="inferred from homology"/>
<dbReference type="AlphaFoldDB" id="A0A5K8A8T5"/>
<dbReference type="RefSeq" id="WP_155310115.1">
    <property type="nucleotide sequence ID" value="NZ_AP021879.1"/>
</dbReference>
<feature type="domain" description="Ketosynthase family 3 (KS3)" evidence="4">
    <location>
        <begin position="1"/>
        <end position="375"/>
    </location>
</feature>
<dbReference type="SUPFAM" id="SSF53901">
    <property type="entry name" value="Thiolase-like"/>
    <property type="match status" value="3"/>
</dbReference>
<evidence type="ECO:0000256" key="1">
    <source>
        <dbReference type="ARBA" id="ARBA00008467"/>
    </source>
</evidence>
<dbReference type="InterPro" id="IPR000794">
    <property type="entry name" value="Beta-ketoacyl_synthase"/>
</dbReference>
<dbReference type="Pfam" id="PF02801">
    <property type="entry name" value="Ketoacyl-synt_C"/>
    <property type="match status" value="1"/>
</dbReference>
<dbReference type="Pfam" id="PF00109">
    <property type="entry name" value="ketoacyl-synt"/>
    <property type="match status" value="1"/>
</dbReference>
<gene>
    <name evidence="5" type="ORF">DSCOOX_20280</name>
</gene>
<dbReference type="PANTHER" id="PTHR11712">
    <property type="entry name" value="POLYKETIDE SYNTHASE-RELATED"/>
    <property type="match status" value="1"/>
</dbReference>